<reference evidence="1 2" key="1">
    <citation type="submission" date="2020-06" db="EMBL/GenBank/DDBJ databases">
        <title>Whole-genome sequence of Allochromatium humboldtianum DSM 21881, type strain.</title>
        <authorList>
            <person name="Kyndt J.A."/>
            <person name="Meyer T.E."/>
        </authorList>
    </citation>
    <scope>NUCLEOTIDE SEQUENCE [LARGE SCALE GENOMIC DNA]</scope>
    <source>
        <strain evidence="1 2">DSM 21881</strain>
    </source>
</reference>
<sequence length="198" mass="22344">MTINPALIPLADELQERAKHADKRMVQAFKKALREAPKPQFGAENYQLIMPKLIPIEPEHIPELIQLLDYFGLIEQWLKLATIPQGNSKHTSPTAARELYALASLCLEHGAEMPDGLRRFLAASLGGVARSGDDNESLRAMRLKKGRCDPIEQHVKEERAAQMARLFFSGYPPAKVKQVLAYAFNTTERTIENWLVKK</sequence>
<name>A0A850R4D8_9GAMM</name>
<organism evidence="1 2">
    <name type="scientific">Allochromatium humboldtianum</name>
    <dbReference type="NCBI Taxonomy" id="504901"/>
    <lineage>
        <taxon>Bacteria</taxon>
        <taxon>Pseudomonadati</taxon>
        <taxon>Pseudomonadota</taxon>
        <taxon>Gammaproteobacteria</taxon>
        <taxon>Chromatiales</taxon>
        <taxon>Chromatiaceae</taxon>
        <taxon>Allochromatium</taxon>
    </lineage>
</organism>
<keyword evidence="2" id="KW-1185">Reference proteome</keyword>
<comment type="caution">
    <text evidence="1">The sequence shown here is derived from an EMBL/GenBank/DDBJ whole genome shotgun (WGS) entry which is preliminary data.</text>
</comment>
<evidence type="ECO:0000313" key="2">
    <source>
        <dbReference type="Proteomes" id="UP000592294"/>
    </source>
</evidence>
<gene>
    <name evidence="1" type="ORF">HW932_00185</name>
</gene>
<accession>A0A850R4D8</accession>
<protein>
    <submittedName>
        <fullName evidence="1">Uncharacterized protein</fullName>
    </submittedName>
</protein>
<dbReference type="AlphaFoldDB" id="A0A850R4D8"/>
<proteinExistence type="predicted"/>
<dbReference type="Proteomes" id="UP000592294">
    <property type="component" value="Unassembled WGS sequence"/>
</dbReference>
<dbReference type="RefSeq" id="WP_176974487.1">
    <property type="nucleotide sequence ID" value="NZ_JABZEO010000001.1"/>
</dbReference>
<dbReference type="EMBL" id="JABZEO010000001">
    <property type="protein sequence ID" value="NVZ07675.1"/>
    <property type="molecule type" value="Genomic_DNA"/>
</dbReference>
<evidence type="ECO:0000313" key="1">
    <source>
        <dbReference type="EMBL" id="NVZ07675.1"/>
    </source>
</evidence>